<feature type="domain" description="Aerotolerance regulator N-terminal" evidence="2">
    <location>
        <begin position="1"/>
        <end position="76"/>
    </location>
</feature>
<evidence type="ECO:0000313" key="3">
    <source>
        <dbReference type="EMBL" id="NER15882.1"/>
    </source>
</evidence>
<dbReference type="Proteomes" id="UP000474296">
    <property type="component" value="Unassembled WGS sequence"/>
</dbReference>
<dbReference type="NCBIfam" id="TIGR02226">
    <property type="entry name" value="two_anch"/>
    <property type="match status" value="1"/>
</dbReference>
<evidence type="ECO:0000259" key="2">
    <source>
        <dbReference type="Pfam" id="PF07584"/>
    </source>
</evidence>
<name>A0A6M0CEN1_9FLAO</name>
<dbReference type="InterPro" id="IPR024163">
    <property type="entry name" value="Aerotolerance_reg_N"/>
</dbReference>
<keyword evidence="4" id="KW-1185">Reference proteome</keyword>
<comment type="caution">
    <text evidence="3">The sequence shown here is derived from an EMBL/GenBank/DDBJ whole genome shotgun (WGS) entry which is preliminary data.</text>
</comment>
<protein>
    <recommendedName>
        <fullName evidence="2">Aerotolerance regulator N-terminal domain-containing protein</fullName>
    </recommendedName>
</protein>
<keyword evidence="1" id="KW-1133">Transmembrane helix</keyword>
<reference evidence="3 4" key="1">
    <citation type="submission" date="2020-01" db="EMBL/GenBank/DDBJ databases">
        <title>Spongiivirga citrea KCTC 32990T.</title>
        <authorList>
            <person name="Wang G."/>
        </authorList>
    </citation>
    <scope>NUCLEOTIDE SEQUENCE [LARGE SCALE GENOMIC DNA]</scope>
    <source>
        <strain evidence="3 4">KCTC 32990</strain>
    </source>
</reference>
<organism evidence="3 4">
    <name type="scientific">Spongiivirga citrea</name>
    <dbReference type="NCBI Taxonomy" id="1481457"/>
    <lineage>
        <taxon>Bacteria</taxon>
        <taxon>Pseudomonadati</taxon>
        <taxon>Bacteroidota</taxon>
        <taxon>Flavobacteriia</taxon>
        <taxon>Flavobacteriales</taxon>
        <taxon>Flavobacteriaceae</taxon>
        <taxon>Spongiivirga</taxon>
    </lineage>
</organism>
<dbReference type="EMBL" id="JAABOQ010000001">
    <property type="protein sequence ID" value="NER15882.1"/>
    <property type="molecule type" value="Genomic_DNA"/>
</dbReference>
<dbReference type="AlphaFoldDB" id="A0A6M0CEN1"/>
<gene>
    <name evidence="3" type="ORF">GWK10_01605</name>
</gene>
<dbReference type="PANTHER" id="PTHR37464">
    <property type="entry name" value="BLL2463 PROTEIN"/>
    <property type="match status" value="1"/>
</dbReference>
<dbReference type="InterPro" id="IPR011933">
    <property type="entry name" value="Double_TM_dom"/>
</dbReference>
<feature type="transmembrane region" description="Helical" evidence="1">
    <location>
        <begin position="6"/>
        <end position="24"/>
    </location>
</feature>
<dbReference type="Pfam" id="PF07584">
    <property type="entry name" value="BatA"/>
    <property type="match status" value="1"/>
</dbReference>
<keyword evidence="1" id="KW-0812">Transmembrane</keyword>
<sequence>MTFLNPTYLWALFALAIPIAIHLWSKKEGRTIKIGSIKLIEESDSKKSSSIQLNELLLLLLRLFLITVLVFIIAEPQLRKNVTTTPLTYIVEPSLLNDTKIAAIIDTLDESSIRLLQKDFPEFEDVDLNAIVETPNYWDLAKQMKDIRTDSIVVFTSAFSKGIKGIRPVLDNRIQWVVFNTEMSLREPIKAERKGDSIKLVSVLSNSEKHIYDRNIVKVNDNAIQLNNIGDSLVFNENGLVKRLKVDSAREIKTHIFFEDSLLNEKRYAEASLNAISKYTKYHIEVSSSNDSSSVKNIEYDLLVWLSNKQAPKNEGKLLVYKPDNLANSLIEKSEEPDMFYLTASLNSDTVIGQHFAEQLLKILGLNNDLKKEKIEQYDNTSVALNEISTTGDESIKSIHKTVNVSITKWLWLLLVVSLIAERIVSKMRKQ</sequence>
<feature type="transmembrane region" description="Helical" evidence="1">
    <location>
        <begin position="56"/>
        <end position="74"/>
    </location>
</feature>
<keyword evidence="1" id="KW-0472">Membrane</keyword>
<dbReference type="RefSeq" id="WP_164029147.1">
    <property type="nucleotide sequence ID" value="NZ_JAABOQ010000001.1"/>
</dbReference>
<evidence type="ECO:0000313" key="4">
    <source>
        <dbReference type="Proteomes" id="UP000474296"/>
    </source>
</evidence>
<proteinExistence type="predicted"/>
<accession>A0A6M0CEN1</accession>
<evidence type="ECO:0000256" key="1">
    <source>
        <dbReference type="SAM" id="Phobius"/>
    </source>
</evidence>
<dbReference type="PANTHER" id="PTHR37464:SF1">
    <property type="entry name" value="BLL2463 PROTEIN"/>
    <property type="match status" value="1"/>
</dbReference>